<evidence type="ECO:0008006" key="7">
    <source>
        <dbReference type="Google" id="ProtNLM"/>
    </source>
</evidence>
<evidence type="ECO:0000313" key="5">
    <source>
        <dbReference type="EMBL" id="KAF9782924.1"/>
    </source>
</evidence>
<name>A0A9P6L503_9AGAM</name>
<evidence type="ECO:0000256" key="2">
    <source>
        <dbReference type="SAM" id="SignalP"/>
    </source>
</evidence>
<dbReference type="InterPro" id="IPR032514">
    <property type="entry name" value="GtaA_central"/>
</dbReference>
<dbReference type="Pfam" id="PF16335">
    <property type="entry name" value="GtaA_6_Hairpin"/>
    <property type="match status" value="1"/>
</dbReference>
<dbReference type="InterPro" id="IPR033433">
    <property type="entry name" value="GtaA_N"/>
</dbReference>
<dbReference type="PANTHER" id="PTHR31987:SF1">
    <property type="entry name" value="GLUTAMINASE A"/>
    <property type="match status" value="1"/>
</dbReference>
<dbReference type="InterPro" id="IPR008928">
    <property type="entry name" value="6-hairpin_glycosidase_sf"/>
</dbReference>
<accession>A0A9P6L503</accession>
<keyword evidence="2" id="KW-0732">Signal</keyword>
<comment type="caution">
    <text evidence="5">The sequence shown here is derived from an EMBL/GenBank/DDBJ whole genome shotgun (WGS) entry which is preliminary data.</text>
</comment>
<feature type="domain" description="Glutaminase A N-terminal" evidence="4">
    <location>
        <begin position="103"/>
        <end position="338"/>
    </location>
</feature>
<dbReference type="PANTHER" id="PTHR31987">
    <property type="entry name" value="GLUTAMINASE A-RELATED"/>
    <property type="match status" value="1"/>
</dbReference>
<dbReference type="OrthoDB" id="3918848at2759"/>
<organism evidence="5 6">
    <name type="scientific">Thelephora terrestris</name>
    <dbReference type="NCBI Taxonomy" id="56493"/>
    <lineage>
        <taxon>Eukaryota</taxon>
        <taxon>Fungi</taxon>
        <taxon>Dikarya</taxon>
        <taxon>Basidiomycota</taxon>
        <taxon>Agaricomycotina</taxon>
        <taxon>Agaricomycetes</taxon>
        <taxon>Thelephorales</taxon>
        <taxon>Thelephoraceae</taxon>
        <taxon>Thelephora</taxon>
    </lineage>
</organism>
<dbReference type="AlphaFoldDB" id="A0A9P6L503"/>
<reference evidence="5" key="2">
    <citation type="submission" date="2020-11" db="EMBL/GenBank/DDBJ databases">
        <authorList>
            <consortium name="DOE Joint Genome Institute"/>
            <person name="Kuo A."/>
            <person name="Miyauchi S."/>
            <person name="Kiss E."/>
            <person name="Drula E."/>
            <person name="Kohler A."/>
            <person name="Sanchez-Garcia M."/>
            <person name="Andreopoulos B."/>
            <person name="Barry K.W."/>
            <person name="Bonito G."/>
            <person name="Buee M."/>
            <person name="Carver A."/>
            <person name="Chen C."/>
            <person name="Cichocki N."/>
            <person name="Clum A."/>
            <person name="Culley D."/>
            <person name="Crous P.W."/>
            <person name="Fauchery L."/>
            <person name="Girlanda M."/>
            <person name="Hayes R."/>
            <person name="Keri Z."/>
            <person name="Labutti K."/>
            <person name="Lipzen A."/>
            <person name="Lombard V."/>
            <person name="Magnuson J."/>
            <person name="Maillard F."/>
            <person name="Morin E."/>
            <person name="Murat C."/>
            <person name="Nolan M."/>
            <person name="Ohm R."/>
            <person name="Pangilinan J."/>
            <person name="Pereira M."/>
            <person name="Perotto S."/>
            <person name="Peter M."/>
            <person name="Riley R."/>
            <person name="Sitrit Y."/>
            <person name="Stielow B."/>
            <person name="Szollosi G."/>
            <person name="Zifcakova L."/>
            <person name="Stursova M."/>
            <person name="Spatafora J.W."/>
            <person name="Tedersoo L."/>
            <person name="Vaario L.-M."/>
            <person name="Yamada A."/>
            <person name="Yan M."/>
            <person name="Wang P."/>
            <person name="Xu J."/>
            <person name="Bruns T."/>
            <person name="Baldrian P."/>
            <person name="Vilgalys R."/>
            <person name="Henrissat B."/>
            <person name="Grigoriev I.V."/>
            <person name="Hibbett D."/>
            <person name="Nagy L.G."/>
            <person name="Martin F.M."/>
        </authorList>
    </citation>
    <scope>NUCLEOTIDE SEQUENCE</scope>
    <source>
        <strain evidence="5">UH-Tt-Lm1</strain>
    </source>
</reference>
<dbReference type="EMBL" id="WIUZ02000011">
    <property type="protein sequence ID" value="KAF9782924.1"/>
    <property type="molecule type" value="Genomic_DNA"/>
</dbReference>
<keyword evidence="6" id="KW-1185">Reference proteome</keyword>
<evidence type="ECO:0000256" key="1">
    <source>
        <dbReference type="SAM" id="MobiDB-lite"/>
    </source>
</evidence>
<feature type="region of interest" description="Disordered" evidence="1">
    <location>
        <begin position="697"/>
        <end position="720"/>
    </location>
</feature>
<feature type="chain" id="PRO_5040339232" description="Glutaminase" evidence="2">
    <location>
        <begin position="21"/>
        <end position="741"/>
    </location>
</feature>
<sequence length="741" mass="80736">MLPHSLSLLQLLFLASFALAANWTATPFVPPAIPLAVKSPYLQTWMLQGTAEGSLNSGWESFRDGTIIAWLGILRVDGQPYVWMGDPQGKNTATQKSMTFTPTRTMITLTCGPVDLTATFLTPIEPTDLVNQSIPFSYLSVEVVANDANTHQVQLYTDVTGEWLISGGTQPQSDQLFQWQATTGTTVNYQFSLQNQTQFLEVGGRARYGSVVYSTTQVSGLTYEVGPDTVLRPGFISSGALNNTVDTQFRAISDMWPVFAFAHDLGVVGSTATTPVVYTIGHVRDPLVQVLNVPNINSLRGSYYLTRYSSTPDLVTALLSDYPNTLARAMNFDENLTTAAFAVTPQDSDYEDVLALSVRQLFGNIEITAGSNGTTHDPTDIMAFMRDGPTNTVDIIYSIWPALLFTNPAIGRYLLEPVLAYQLANPVQGGYAIHDIGASLYPNVTGPSNGSYPVEECGNQLIMALSYTQKTSDNSLITKYQSLYDQFATYLTQNGLYMASQYSADGFNGQLANQTNLAVKSIVALKAASEIFQILGNNDKSQQYNSVATSFLQQWQAIAISSDKSHYTLSYGDNPSWGLLYNLYADLLLGFGMFPQSVYQTQTEWYATKISNYGIQLDSRSTDAETDWQLWTAATVTDQTLRTNMIGLVKKYASSRINNLAFPDRYNSLNGQMSTYYGRTVVGGHFAPLIVSQVQGNSTNSSGGNNNGGKSGNTSGEHPIGSPVLPVAVTMLAALVYAALM</sequence>
<proteinExistence type="predicted"/>
<dbReference type="GO" id="GO:0005975">
    <property type="term" value="P:carbohydrate metabolic process"/>
    <property type="evidence" value="ECO:0007669"/>
    <property type="project" value="InterPro"/>
</dbReference>
<feature type="signal peptide" evidence="2">
    <location>
        <begin position="1"/>
        <end position="20"/>
    </location>
</feature>
<dbReference type="Proteomes" id="UP000736335">
    <property type="component" value="Unassembled WGS sequence"/>
</dbReference>
<reference evidence="5" key="1">
    <citation type="journal article" date="2020" name="Nat. Commun.">
        <title>Large-scale genome sequencing of mycorrhizal fungi provides insights into the early evolution of symbiotic traits.</title>
        <authorList>
            <person name="Miyauchi S."/>
            <person name="Kiss E."/>
            <person name="Kuo A."/>
            <person name="Drula E."/>
            <person name="Kohler A."/>
            <person name="Sanchez-Garcia M."/>
            <person name="Morin E."/>
            <person name="Andreopoulos B."/>
            <person name="Barry K.W."/>
            <person name="Bonito G."/>
            <person name="Buee M."/>
            <person name="Carver A."/>
            <person name="Chen C."/>
            <person name="Cichocki N."/>
            <person name="Clum A."/>
            <person name="Culley D."/>
            <person name="Crous P.W."/>
            <person name="Fauchery L."/>
            <person name="Girlanda M."/>
            <person name="Hayes R.D."/>
            <person name="Keri Z."/>
            <person name="LaButti K."/>
            <person name="Lipzen A."/>
            <person name="Lombard V."/>
            <person name="Magnuson J."/>
            <person name="Maillard F."/>
            <person name="Murat C."/>
            <person name="Nolan M."/>
            <person name="Ohm R.A."/>
            <person name="Pangilinan J."/>
            <person name="Pereira M.F."/>
            <person name="Perotto S."/>
            <person name="Peter M."/>
            <person name="Pfister S."/>
            <person name="Riley R."/>
            <person name="Sitrit Y."/>
            <person name="Stielow J.B."/>
            <person name="Szollosi G."/>
            <person name="Zifcakova L."/>
            <person name="Stursova M."/>
            <person name="Spatafora J.W."/>
            <person name="Tedersoo L."/>
            <person name="Vaario L.M."/>
            <person name="Yamada A."/>
            <person name="Yan M."/>
            <person name="Wang P."/>
            <person name="Xu J."/>
            <person name="Bruns T."/>
            <person name="Baldrian P."/>
            <person name="Vilgalys R."/>
            <person name="Dunand C."/>
            <person name="Henrissat B."/>
            <person name="Grigoriev I.V."/>
            <person name="Hibbett D."/>
            <person name="Nagy L.G."/>
            <person name="Martin F.M."/>
        </authorList>
    </citation>
    <scope>NUCLEOTIDE SEQUENCE</scope>
    <source>
        <strain evidence="5">UH-Tt-Lm1</strain>
    </source>
</reference>
<evidence type="ECO:0000313" key="6">
    <source>
        <dbReference type="Proteomes" id="UP000736335"/>
    </source>
</evidence>
<dbReference type="InterPro" id="IPR052743">
    <property type="entry name" value="Glutaminase_GtaA"/>
</dbReference>
<evidence type="ECO:0000259" key="4">
    <source>
        <dbReference type="Pfam" id="PF17168"/>
    </source>
</evidence>
<dbReference type="SUPFAM" id="SSF48208">
    <property type="entry name" value="Six-hairpin glycosidases"/>
    <property type="match status" value="1"/>
</dbReference>
<evidence type="ECO:0000259" key="3">
    <source>
        <dbReference type="Pfam" id="PF16335"/>
    </source>
</evidence>
<gene>
    <name evidence="5" type="ORF">BJ322DRAFT_182136</name>
</gene>
<dbReference type="Pfam" id="PF17168">
    <property type="entry name" value="DUF5127"/>
    <property type="match status" value="1"/>
</dbReference>
<protein>
    <recommendedName>
        <fullName evidence="7">Glutaminase</fullName>
    </recommendedName>
</protein>
<feature type="domain" description="Glutaminase A central" evidence="3">
    <location>
        <begin position="348"/>
        <end position="688"/>
    </location>
</feature>